<dbReference type="Proteomes" id="UP000005631">
    <property type="component" value="Chromosome"/>
</dbReference>
<dbReference type="HOGENOM" id="CLU_097873_0_0_10"/>
<keyword evidence="7" id="KW-1185">Reference proteome</keyword>
<organism evidence="6 7">
    <name type="scientific">Owenweeksia hongkongensis (strain DSM 17368 / CIP 108786 / JCM 12287 / NRRL B-23963 / UST20020801)</name>
    <dbReference type="NCBI Taxonomy" id="926562"/>
    <lineage>
        <taxon>Bacteria</taxon>
        <taxon>Pseudomonadati</taxon>
        <taxon>Bacteroidota</taxon>
        <taxon>Flavobacteriia</taxon>
        <taxon>Flavobacteriales</taxon>
        <taxon>Owenweeksiaceae</taxon>
        <taxon>Owenweeksia</taxon>
    </lineage>
</organism>
<keyword evidence="3" id="KW-0349">Heme</keyword>
<dbReference type="PROSITE" id="PS51007">
    <property type="entry name" value="CYTC"/>
    <property type="match status" value="1"/>
</dbReference>
<protein>
    <submittedName>
        <fullName evidence="6">Planctomycete cytochrome C</fullName>
    </submittedName>
</protein>
<reference evidence="6 7" key="1">
    <citation type="journal article" date="2012" name="Stand. Genomic Sci.">
        <title>Genome sequence of the orange-pigmented seawater bacterium Owenweeksia hongkongensis type strain (UST20020801(T)).</title>
        <authorList>
            <person name="Riedel T."/>
            <person name="Held B."/>
            <person name="Nolan M."/>
            <person name="Lucas S."/>
            <person name="Lapidus A."/>
            <person name="Tice H."/>
            <person name="Del Rio T.G."/>
            <person name="Cheng J.F."/>
            <person name="Han C."/>
            <person name="Tapia R."/>
            <person name="Goodwin L.A."/>
            <person name="Pitluck S."/>
            <person name="Liolios K."/>
            <person name="Mavromatis K."/>
            <person name="Pagani I."/>
            <person name="Ivanova N."/>
            <person name="Mikhailova N."/>
            <person name="Pati A."/>
            <person name="Chen A."/>
            <person name="Palaniappan K."/>
            <person name="Rohde M."/>
            <person name="Tindall B.J."/>
            <person name="Detter J.C."/>
            <person name="Goker M."/>
            <person name="Woyke T."/>
            <person name="Bristow J."/>
            <person name="Eisen J.A."/>
            <person name="Markowitz V."/>
            <person name="Hugenholtz P."/>
            <person name="Klenk H.P."/>
            <person name="Kyrpides N.C."/>
        </authorList>
    </citation>
    <scope>NUCLEOTIDE SEQUENCE</scope>
    <source>
        <strain evidence="7">DSM 17368 / JCM 12287 / NRRL B-23963</strain>
    </source>
</reference>
<dbReference type="OrthoDB" id="9786191at2"/>
<name>G8R6S6_OWEHD</name>
<evidence type="ECO:0000256" key="3">
    <source>
        <dbReference type="PROSITE-ProRule" id="PRU00433"/>
    </source>
</evidence>
<dbReference type="InterPro" id="IPR011429">
    <property type="entry name" value="Cyt_c_Planctomycete-type"/>
</dbReference>
<dbReference type="STRING" id="926562.Oweho_1261"/>
<dbReference type="KEGG" id="oho:Oweho_1261"/>
<keyword evidence="2 3" id="KW-0408">Iron</keyword>
<evidence type="ECO:0000313" key="6">
    <source>
        <dbReference type="EMBL" id="AEV32261.1"/>
    </source>
</evidence>
<dbReference type="AlphaFoldDB" id="G8R6S6"/>
<dbReference type="GO" id="GO:0046872">
    <property type="term" value="F:metal ion binding"/>
    <property type="evidence" value="ECO:0007669"/>
    <property type="project" value="UniProtKB-KW"/>
</dbReference>
<feature type="compositionally biased region" description="Polar residues" evidence="4">
    <location>
        <begin position="32"/>
        <end position="41"/>
    </location>
</feature>
<accession>G8R6S6</accession>
<evidence type="ECO:0000256" key="4">
    <source>
        <dbReference type="SAM" id="MobiDB-lite"/>
    </source>
</evidence>
<dbReference type="GO" id="GO:0020037">
    <property type="term" value="F:heme binding"/>
    <property type="evidence" value="ECO:0007669"/>
    <property type="project" value="InterPro"/>
</dbReference>
<dbReference type="RefSeq" id="WP_014201621.1">
    <property type="nucleotide sequence ID" value="NC_016599.1"/>
</dbReference>
<dbReference type="InterPro" id="IPR009056">
    <property type="entry name" value="Cyt_c-like_dom"/>
</dbReference>
<feature type="region of interest" description="Disordered" evidence="4">
    <location>
        <begin position="28"/>
        <end position="47"/>
    </location>
</feature>
<proteinExistence type="predicted"/>
<gene>
    <name evidence="6" type="ordered locus">Oweho_1261</name>
</gene>
<sequence>MLKNSLRLLLGLVIIAVSCTHDPFPAKPNGAGNDTIQNPIDTSKPGKPCHPDTVYYERDIQPILTASCAFSGCHDAVTREDGVQLTDYNSVMNTADVRPGNLSGSDLYEVITDNDPDDRMPPPPRNALSPSQITLIAKWINQGALNLKCDDCETTNLTYANGIKAIFDNNCAICHKGAFASAGLSLTTYQEVKDALVSPLDLLIRINGGDNSNPTMPQGGKMPQCNIDKIEAWYNNGMPQ</sequence>
<dbReference type="PATRIC" id="fig|926562.3.peg.1271"/>
<evidence type="ECO:0000313" key="7">
    <source>
        <dbReference type="Proteomes" id="UP000005631"/>
    </source>
</evidence>
<evidence type="ECO:0000256" key="1">
    <source>
        <dbReference type="ARBA" id="ARBA00022723"/>
    </source>
</evidence>
<evidence type="ECO:0000256" key="2">
    <source>
        <dbReference type="ARBA" id="ARBA00023004"/>
    </source>
</evidence>
<dbReference type="EMBL" id="CP003156">
    <property type="protein sequence ID" value="AEV32261.1"/>
    <property type="molecule type" value="Genomic_DNA"/>
</dbReference>
<dbReference type="PANTHER" id="PTHR35889">
    <property type="entry name" value="CYCLOINULO-OLIGOSACCHARIDE FRUCTANOTRANSFERASE-RELATED"/>
    <property type="match status" value="1"/>
</dbReference>
<evidence type="ECO:0000259" key="5">
    <source>
        <dbReference type="PROSITE" id="PS51007"/>
    </source>
</evidence>
<keyword evidence="1 3" id="KW-0479">Metal-binding</keyword>
<feature type="domain" description="Cytochrome c" evidence="5">
    <location>
        <begin position="158"/>
        <end position="238"/>
    </location>
</feature>
<dbReference type="GO" id="GO:0009055">
    <property type="term" value="F:electron transfer activity"/>
    <property type="evidence" value="ECO:0007669"/>
    <property type="project" value="InterPro"/>
</dbReference>
<dbReference type="PROSITE" id="PS51257">
    <property type="entry name" value="PROKAR_LIPOPROTEIN"/>
    <property type="match status" value="1"/>
</dbReference>
<dbReference type="Pfam" id="PF07635">
    <property type="entry name" value="PSCyt1"/>
    <property type="match status" value="1"/>
</dbReference>
<dbReference type="PANTHER" id="PTHR35889:SF3">
    <property type="entry name" value="F-BOX DOMAIN-CONTAINING PROTEIN"/>
    <property type="match status" value="1"/>
</dbReference>
<dbReference type="eggNOG" id="COG2010">
    <property type="taxonomic scope" value="Bacteria"/>
</dbReference>